<evidence type="ECO:0000313" key="5">
    <source>
        <dbReference type="EMBL" id="GGD11793.1"/>
    </source>
</evidence>
<reference evidence="5" key="2">
    <citation type="journal article" date="2014" name="Int. J. Syst. Evol. Microbiol.">
        <title>Complete genome of a new Firmicutes species belonging to the dominant human colonic microbiota ('Ruminococcus bicirculans') reveals two chromosomes and a selective capacity to utilize plant glucans.</title>
        <authorList>
            <consortium name="NISC Comparative Sequencing Program"/>
            <person name="Wegmann U."/>
            <person name="Louis P."/>
            <person name="Goesmann A."/>
            <person name="Henrissat B."/>
            <person name="Duncan S.H."/>
            <person name="Flint H.J."/>
        </authorList>
    </citation>
    <scope>NUCLEOTIDE SEQUENCE</scope>
    <source>
        <strain evidence="5">CCM 7403</strain>
    </source>
</reference>
<accession>A0A4P7UDZ1</accession>
<dbReference type="Pfam" id="PF13193">
    <property type="entry name" value="AMP-binding_C"/>
    <property type="match status" value="1"/>
</dbReference>
<evidence type="ECO:0000256" key="2">
    <source>
        <dbReference type="ARBA" id="ARBA00022598"/>
    </source>
</evidence>
<dbReference type="InterPro" id="IPR042099">
    <property type="entry name" value="ANL_N_sf"/>
</dbReference>
<evidence type="ECO:0000259" key="3">
    <source>
        <dbReference type="Pfam" id="PF00501"/>
    </source>
</evidence>
<feature type="domain" description="AMP-dependent synthetase/ligase" evidence="3">
    <location>
        <begin position="31"/>
        <end position="193"/>
    </location>
</feature>
<reference evidence="6" key="4">
    <citation type="submission" date="2019-03" db="EMBL/GenBank/DDBJ databases">
        <authorList>
            <person name="Huang Y."/>
        </authorList>
    </citation>
    <scope>NUCLEOTIDE SEQUENCE</scope>
    <source>
        <strain evidence="6">JCM 16608</strain>
    </source>
</reference>
<comment type="similarity">
    <text evidence="1">Belongs to the ATP-dependent AMP-binding enzyme family.</text>
</comment>
<dbReference type="SUPFAM" id="SSF56801">
    <property type="entry name" value="Acetyl-CoA synthetase-like"/>
    <property type="match status" value="1"/>
</dbReference>
<evidence type="ECO:0000259" key="4">
    <source>
        <dbReference type="Pfam" id="PF13193"/>
    </source>
</evidence>
<evidence type="ECO:0000313" key="8">
    <source>
        <dbReference type="Proteomes" id="UP000630594"/>
    </source>
</evidence>
<dbReference type="InterPro" id="IPR025110">
    <property type="entry name" value="AMP-bd_C"/>
</dbReference>
<dbReference type="Proteomes" id="UP000297025">
    <property type="component" value="Chromosome"/>
</dbReference>
<evidence type="ECO:0000313" key="6">
    <source>
        <dbReference type="EMBL" id="QCC78512.1"/>
    </source>
</evidence>
<keyword evidence="2 6" id="KW-0436">Ligase</keyword>
<dbReference type="EMBL" id="CP038462">
    <property type="protein sequence ID" value="QCC78512.1"/>
    <property type="molecule type" value="Genomic_DNA"/>
</dbReference>
<dbReference type="GO" id="GO:0006631">
    <property type="term" value="P:fatty acid metabolic process"/>
    <property type="evidence" value="ECO:0007669"/>
    <property type="project" value="TreeGrafter"/>
</dbReference>
<reference evidence="5" key="5">
    <citation type="submission" date="2024-05" db="EMBL/GenBank/DDBJ databases">
        <authorList>
            <person name="Sun Q."/>
            <person name="Sedlacek I."/>
        </authorList>
    </citation>
    <scope>NUCLEOTIDE SEQUENCE</scope>
    <source>
        <strain evidence="5">CCM 7403</strain>
    </source>
</reference>
<dbReference type="KEGG" id="ndp:E2C04_17250"/>
<evidence type="ECO:0000313" key="7">
    <source>
        <dbReference type="Proteomes" id="UP000297025"/>
    </source>
</evidence>
<dbReference type="Proteomes" id="UP000630594">
    <property type="component" value="Unassembled WGS sequence"/>
</dbReference>
<evidence type="ECO:0000256" key="1">
    <source>
        <dbReference type="ARBA" id="ARBA00006432"/>
    </source>
</evidence>
<dbReference type="InterPro" id="IPR000873">
    <property type="entry name" value="AMP-dep_synth/lig_dom"/>
</dbReference>
<reference evidence="8" key="3">
    <citation type="journal article" date="2019" name="Int. J. Syst. Evol. Microbiol.">
        <title>The Global Catalogue of Microorganisms (GCM) 10K type strain sequencing project: providing services to taxonomists for standard genome sequencing and annotation.</title>
        <authorList>
            <consortium name="The Broad Institute Genomics Platform"/>
            <consortium name="The Broad Institute Genome Sequencing Center for Infectious Disease"/>
            <person name="Wu L."/>
            <person name="Ma J."/>
        </authorList>
    </citation>
    <scope>NUCLEOTIDE SEQUENCE [LARGE SCALE GENOMIC DNA]</scope>
    <source>
        <strain evidence="8">CCM 7403</strain>
    </source>
</reference>
<reference evidence="6 7" key="1">
    <citation type="journal article" date="2008" name="Int. J. Syst. Evol. Microbiol.">
        <title>Nocardioides daphniae sp. nov., isolated from Daphnia cucullata (Crustacea: Cladocera).</title>
        <authorList>
            <person name="Toth E.M."/>
            <person name="Keki Z."/>
            <person name="Homonnay Z.G."/>
            <person name="Borsodi A.K."/>
            <person name="Marialigeti K."/>
            <person name="Schumann P."/>
        </authorList>
    </citation>
    <scope>NUCLEOTIDE SEQUENCE [LARGE SCALE GENOMIC DNA]</scope>
    <source>
        <strain evidence="6 7">JCM 16608</strain>
    </source>
</reference>
<gene>
    <name evidence="6" type="ORF">E2C04_17250</name>
    <name evidence="5" type="ORF">GCM10007231_08320</name>
</gene>
<dbReference type="Gene3D" id="3.30.300.30">
    <property type="match status" value="1"/>
</dbReference>
<dbReference type="InterPro" id="IPR045851">
    <property type="entry name" value="AMP-bd_C_sf"/>
</dbReference>
<dbReference type="OrthoDB" id="5240965at2"/>
<dbReference type="Gene3D" id="3.40.50.12780">
    <property type="entry name" value="N-terminal domain of ligase-like"/>
    <property type="match status" value="1"/>
</dbReference>
<feature type="domain" description="AMP-binding enzyme C-terminal" evidence="4">
    <location>
        <begin position="251"/>
        <end position="310"/>
    </location>
</feature>
<dbReference type="RefSeq" id="WP_135833549.1">
    <property type="nucleotide sequence ID" value="NZ_BMCK01000001.1"/>
</dbReference>
<dbReference type="AlphaFoldDB" id="A0A4P7UDZ1"/>
<dbReference type="GO" id="GO:0031956">
    <property type="term" value="F:medium-chain fatty acid-CoA ligase activity"/>
    <property type="evidence" value="ECO:0007669"/>
    <property type="project" value="TreeGrafter"/>
</dbReference>
<protein>
    <submittedName>
        <fullName evidence="6">O-succinylbenzoate--CoA ligase</fullName>
    </submittedName>
</protein>
<keyword evidence="8" id="KW-1185">Reference proteome</keyword>
<dbReference type="Pfam" id="PF00501">
    <property type="entry name" value="AMP-binding"/>
    <property type="match status" value="1"/>
</dbReference>
<dbReference type="EMBL" id="BMCK01000001">
    <property type="protein sequence ID" value="GGD11793.1"/>
    <property type="molecule type" value="Genomic_DNA"/>
</dbReference>
<name>A0A4P7UDZ1_9ACTN</name>
<proteinExistence type="inferred from homology"/>
<organism evidence="6 7">
    <name type="scientific">Nocardioides daphniae</name>
    <dbReference type="NCBI Taxonomy" id="402297"/>
    <lineage>
        <taxon>Bacteria</taxon>
        <taxon>Bacillati</taxon>
        <taxon>Actinomycetota</taxon>
        <taxon>Actinomycetes</taxon>
        <taxon>Propionibacteriales</taxon>
        <taxon>Nocardioidaceae</taxon>
        <taxon>Nocardioides</taxon>
    </lineage>
</organism>
<dbReference type="PANTHER" id="PTHR43201:SF5">
    <property type="entry name" value="MEDIUM-CHAIN ACYL-COA LIGASE ACSF2, MITOCHONDRIAL"/>
    <property type="match status" value="1"/>
</dbReference>
<dbReference type="PANTHER" id="PTHR43201">
    <property type="entry name" value="ACYL-COA SYNTHETASE"/>
    <property type="match status" value="1"/>
</dbReference>
<sequence>MNDPVDLLAGADPLAAFRRAHAAGQQVALRTSGTTTTPRTVLRTTDSWVDSFDHVARLTGLSAASRVWIPGPLTATMNLFAAVHADWVGATRVAGLTEATHAYLTPAALRRLLAEPAVLAGVRVVVAGDRLDPATLASAHAAGAQVSHYYGAAELSFVAWADGETLRLFPGVEAQARDGELWVRSPYLCAGYLEPDQVAMRDADGWVTVGDRGLVRGSTLEVHGRAGGITTAGATVLVADVERVLRPQARGDVVVTGVAHPDLGEVVVAVVTDAADVAPLKALARTALMPPQRPRRWVHRATLPLTRHGKVDRAALTRDVSTEREDA</sequence>